<feature type="compositionally biased region" description="Basic and acidic residues" evidence="1">
    <location>
        <begin position="62"/>
        <end position="75"/>
    </location>
</feature>
<name>A0A2A9DKR7_9CORY</name>
<dbReference type="RefSeq" id="WP_048380008.1">
    <property type="nucleotide sequence ID" value="NZ_LDYE01000006.1"/>
</dbReference>
<evidence type="ECO:0000256" key="1">
    <source>
        <dbReference type="SAM" id="MobiDB-lite"/>
    </source>
</evidence>
<gene>
    <name evidence="2" type="ORF">ATK06_0353</name>
</gene>
<dbReference type="AlphaFoldDB" id="A0A2A9DKR7"/>
<dbReference type="EMBL" id="PDJF01000001">
    <property type="protein sequence ID" value="PFG27298.1"/>
    <property type="molecule type" value="Genomic_DNA"/>
</dbReference>
<comment type="caution">
    <text evidence="2">The sequence shown here is derived from an EMBL/GenBank/DDBJ whole genome shotgun (WGS) entry which is preliminary data.</text>
</comment>
<feature type="compositionally biased region" description="Gly residues" evidence="1">
    <location>
        <begin position="92"/>
        <end position="106"/>
    </location>
</feature>
<reference evidence="2 3" key="1">
    <citation type="submission" date="2017-10" db="EMBL/GenBank/DDBJ databases">
        <title>Sequencing the genomes of 1000 actinobacteria strains.</title>
        <authorList>
            <person name="Klenk H.-P."/>
        </authorList>
    </citation>
    <scope>NUCLEOTIDE SEQUENCE [LARGE SCALE GENOMIC DNA]</scope>
    <source>
        <strain evidence="2 3">DSM 20688</strain>
    </source>
</reference>
<sequence length="121" mass="13168">MGRLVLLLLIIVAAVLVWKAFGPGSRNRNQMGAQQPQRQIKGPDDDEEFLWNLEKNQFKQRRAAEEAAKEEEERIRRARKRYGTDGTDGTDGSRGPGGSGSEGGEGPDATGGADPTLPPKH</sequence>
<accession>A0A2A9DKR7</accession>
<evidence type="ECO:0000313" key="2">
    <source>
        <dbReference type="EMBL" id="PFG27298.1"/>
    </source>
</evidence>
<organism evidence="2 3">
    <name type="scientific">Corynebacterium renale</name>
    <dbReference type="NCBI Taxonomy" id="1724"/>
    <lineage>
        <taxon>Bacteria</taxon>
        <taxon>Bacillati</taxon>
        <taxon>Actinomycetota</taxon>
        <taxon>Actinomycetes</taxon>
        <taxon>Mycobacteriales</taxon>
        <taxon>Corynebacteriaceae</taxon>
        <taxon>Corynebacterium</taxon>
    </lineage>
</organism>
<proteinExistence type="predicted"/>
<feature type="region of interest" description="Disordered" evidence="1">
    <location>
        <begin position="23"/>
        <end position="121"/>
    </location>
</feature>
<keyword evidence="3" id="KW-1185">Reference proteome</keyword>
<protein>
    <submittedName>
        <fullName evidence="2">Uncharacterized protein</fullName>
    </submittedName>
</protein>
<dbReference type="Proteomes" id="UP000221653">
    <property type="component" value="Unassembled WGS sequence"/>
</dbReference>
<dbReference type="STRING" id="1724.GCA_001044175_01645"/>
<feature type="compositionally biased region" description="Polar residues" evidence="1">
    <location>
        <begin position="26"/>
        <end position="38"/>
    </location>
</feature>
<evidence type="ECO:0000313" key="3">
    <source>
        <dbReference type="Proteomes" id="UP000221653"/>
    </source>
</evidence>
<dbReference type="OrthoDB" id="3578910at2"/>